<evidence type="ECO:0000313" key="2">
    <source>
        <dbReference type="Proteomes" id="UP000326396"/>
    </source>
</evidence>
<reference evidence="1 2" key="1">
    <citation type="submission" date="2019-05" db="EMBL/GenBank/DDBJ databases">
        <title>Mikania micrantha, genome provides insights into the molecular mechanism of rapid growth.</title>
        <authorList>
            <person name="Liu B."/>
        </authorList>
    </citation>
    <scope>NUCLEOTIDE SEQUENCE [LARGE SCALE GENOMIC DNA]</scope>
    <source>
        <strain evidence="1">NLD-2019</strain>
        <tissue evidence="1">Leaf</tissue>
    </source>
</reference>
<dbReference type="AlphaFoldDB" id="A0A5N6M7U4"/>
<dbReference type="Proteomes" id="UP000326396">
    <property type="component" value="Linkage Group LG6"/>
</dbReference>
<keyword evidence="2" id="KW-1185">Reference proteome</keyword>
<evidence type="ECO:0000313" key="1">
    <source>
        <dbReference type="EMBL" id="KAD3336507.1"/>
    </source>
</evidence>
<gene>
    <name evidence="1" type="ORF">E3N88_32026</name>
</gene>
<name>A0A5N6M7U4_9ASTR</name>
<proteinExistence type="predicted"/>
<sequence length="319" mass="36205">MGAWLTIFENRSNVDMEVRVFVPPDRPDRYRTIVRVKPGHTREVLTKILCNWEEYFTCETDNHIFLIIFIHERVYDSMGVPWGYAPLAGLRGQRPRRERCSRVVSCYNYALKRKREGKSGCSQLQSNSLHVSVIDFVVGKEIGDVEVKWHPDSVTSKVEVATIPQSDLIPDYTDVVEDTVRPHFADGKVALDRCRYWIRYGLLYVDGLSRLGQADSTPNFSFKATDRNIISRADVYSNFPSKLGSLLHVAAAADEARNQNLATEALSINIAFRAICRSVVVALIIKAMTCITEQDTIHKWISINGVMPNKPLDLAILSW</sequence>
<organism evidence="1 2">
    <name type="scientific">Mikania micrantha</name>
    <name type="common">bitter vine</name>
    <dbReference type="NCBI Taxonomy" id="192012"/>
    <lineage>
        <taxon>Eukaryota</taxon>
        <taxon>Viridiplantae</taxon>
        <taxon>Streptophyta</taxon>
        <taxon>Embryophyta</taxon>
        <taxon>Tracheophyta</taxon>
        <taxon>Spermatophyta</taxon>
        <taxon>Magnoliopsida</taxon>
        <taxon>eudicotyledons</taxon>
        <taxon>Gunneridae</taxon>
        <taxon>Pentapetalae</taxon>
        <taxon>asterids</taxon>
        <taxon>campanulids</taxon>
        <taxon>Asterales</taxon>
        <taxon>Asteraceae</taxon>
        <taxon>Asteroideae</taxon>
        <taxon>Heliantheae alliance</taxon>
        <taxon>Eupatorieae</taxon>
        <taxon>Mikania</taxon>
    </lineage>
</organism>
<dbReference type="OrthoDB" id="1657902at2759"/>
<comment type="caution">
    <text evidence="1">The sequence shown here is derived from an EMBL/GenBank/DDBJ whole genome shotgun (WGS) entry which is preliminary data.</text>
</comment>
<dbReference type="EMBL" id="SZYD01000016">
    <property type="protein sequence ID" value="KAD3336507.1"/>
    <property type="molecule type" value="Genomic_DNA"/>
</dbReference>
<protein>
    <submittedName>
        <fullName evidence="1">Uncharacterized protein</fullName>
    </submittedName>
</protein>
<accession>A0A5N6M7U4</accession>